<dbReference type="InterPro" id="IPR023753">
    <property type="entry name" value="FAD/NAD-binding_dom"/>
</dbReference>
<sequence>MLIDAEKNTISTPPINPEPGRGQYLVDPSFCTLGDVVLRLRVVVFSLSCRKKAWVVLYCKCRKPIRIGEVKKVEDNRIATHPILAWNRGNPVHVTYDGRQITAYPQETVAMALYASGVKQYSTSSRFYRPRGMFCAIGKCSSCMMRVDGIPNTRTCVLQVRDGMEVETQHGDGKFPDVQAAMKGVKEKNAEILVIGGGPAGLEASLWAAKAGADVILLDQNPKLGGQLVKQTHKFFGSAKENAGTRGVTIAKKLIEEVVATSNITVYSGFTAFGWFQGSVCAADQDHAVLFHPRKVIVATGAAEKMLMFKNNDMPGVFGAGAAQTLMNVYGIKPGNKVLMVGAGNVGLIVSYQLMQAGIEVVGVIEGAPRVGGYLVHASKIARNGVRIMTRHTVLEAVGTDHVEAAIIAEVDEKWQPIPGTEQRVECDTICLSAGLKPSTELLEQAKLDLAYTGELGGWVAKRNWAMRTSNPDIFAAGDASGIEEASTAMMEGKIAGLQAAYDLGHMDVPVEEQKETRHNLDDLRAGPFGVKICIGLKCVEVLE</sequence>
<dbReference type="SUPFAM" id="SSF54292">
    <property type="entry name" value="2Fe-2S ferredoxin-like"/>
    <property type="match status" value="1"/>
</dbReference>
<dbReference type="PRINTS" id="PR00368">
    <property type="entry name" value="FADPNR"/>
</dbReference>
<accession>A0A398DN05</accession>
<evidence type="ECO:0000313" key="3">
    <source>
        <dbReference type="EMBL" id="RIE12171.1"/>
    </source>
</evidence>
<evidence type="ECO:0000259" key="2">
    <source>
        <dbReference type="Pfam" id="PF07992"/>
    </source>
</evidence>
<dbReference type="PROSITE" id="PS00197">
    <property type="entry name" value="2FE2S_FER_1"/>
    <property type="match status" value="1"/>
</dbReference>
<dbReference type="PANTHER" id="PTHR42949:SF3">
    <property type="entry name" value="ANAEROBIC GLYCEROL-3-PHOSPHATE DEHYDROGENASE SUBUNIT B"/>
    <property type="match status" value="1"/>
</dbReference>
<dbReference type="Pfam" id="PF07992">
    <property type="entry name" value="Pyr_redox_2"/>
    <property type="match status" value="1"/>
</dbReference>
<evidence type="ECO:0000256" key="1">
    <source>
        <dbReference type="ARBA" id="ARBA00023002"/>
    </source>
</evidence>
<evidence type="ECO:0000313" key="4">
    <source>
        <dbReference type="Proteomes" id="UP000266042"/>
    </source>
</evidence>
<dbReference type="AlphaFoldDB" id="A0A398DN05"/>
<gene>
    <name evidence="3" type="ORF">SMC3_07195</name>
</gene>
<dbReference type="Proteomes" id="UP000266042">
    <property type="component" value="Unassembled WGS sequence"/>
</dbReference>
<dbReference type="InterPro" id="IPR036188">
    <property type="entry name" value="FAD/NAD-bd_sf"/>
</dbReference>
<dbReference type="InterPro" id="IPR036010">
    <property type="entry name" value="2Fe-2S_ferredoxin-like_sf"/>
</dbReference>
<dbReference type="Gene3D" id="3.10.20.440">
    <property type="entry name" value="2Fe-2S iron-sulphur cluster binding domain, sarcosine oxidase, alpha subunit, N-terminal domain"/>
    <property type="match status" value="1"/>
</dbReference>
<keyword evidence="1" id="KW-0560">Oxidoreductase</keyword>
<reference evidence="3 4" key="1">
    <citation type="submission" date="2018-09" db="EMBL/GenBank/DDBJ databases">
        <title>Discovery and Ecogenomic Context for Candidatus Cryosericales, a Global Caldiserica Order Active in Thawing Permafrost.</title>
        <authorList>
            <person name="Martinez M.A."/>
            <person name="Woodcroft B.J."/>
            <person name="Ignacio Espinoza J.C."/>
            <person name="Zayed A."/>
            <person name="Singleton C.M."/>
            <person name="Boyd J."/>
            <person name="Li Y.-F."/>
            <person name="Purvine S."/>
            <person name="Maughan H."/>
            <person name="Hodgkins S.B."/>
            <person name="Anderson D."/>
            <person name="Sederholm M."/>
            <person name="Temperton B."/>
            <person name="Saleska S.R."/>
            <person name="Tyson G.W."/>
            <person name="Rich V.I."/>
        </authorList>
    </citation>
    <scope>NUCLEOTIDE SEQUENCE [LARGE SCALE GENOMIC DNA]</scope>
    <source>
        <strain evidence="3 4">SMC3</strain>
    </source>
</reference>
<dbReference type="PANTHER" id="PTHR42949">
    <property type="entry name" value="ANAEROBIC GLYCEROL-3-PHOSPHATE DEHYDROGENASE SUBUNIT B"/>
    <property type="match status" value="1"/>
</dbReference>
<dbReference type="InterPro" id="IPR006058">
    <property type="entry name" value="2Fe2S_fd_BS"/>
</dbReference>
<dbReference type="PRINTS" id="PR00469">
    <property type="entry name" value="PNDRDTASEII"/>
</dbReference>
<dbReference type="Pfam" id="PF13510">
    <property type="entry name" value="Fer2_4"/>
    <property type="match status" value="1"/>
</dbReference>
<dbReference type="EMBL" id="QXIW01000031">
    <property type="protein sequence ID" value="RIE12171.1"/>
    <property type="molecule type" value="Genomic_DNA"/>
</dbReference>
<organism evidence="3 4">
    <name type="scientific">Candidatus Cryosericum hinesii</name>
    <dbReference type="NCBI Taxonomy" id="2290915"/>
    <lineage>
        <taxon>Bacteria</taxon>
        <taxon>Pseudomonadati</taxon>
        <taxon>Caldisericota/Cryosericota group</taxon>
        <taxon>Candidatus Cryosericota</taxon>
        <taxon>Candidatus Cryosericia</taxon>
        <taxon>Candidatus Cryosericales</taxon>
        <taxon>Candidatus Cryosericaceae</taxon>
        <taxon>Candidatus Cryosericum</taxon>
    </lineage>
</organism>
<dbReference type="InterPro" id="IPR051691">
    <property type="entry name" value="Metab_Enz_Cyan_OpOx_G3PDH"/>
</dbReference>
<comment type="caution">
    <text evidence="3">The sequence shown here is derived from an EMBL/GenBank/DDBJ whole genome shotgun (WGS) entry which is preliminary data.</text>
</comment>
<dbReference type="GO" id="GO:0016491">
    <property type="term" value="F:oxidoreductase activity"/>
    <property type="evidence" value="ECO:0007669"/>
    <property type="project" value="UniProtKB-KW"/>
</dbReference>
<protein>
    <submittedName>
        <fullName evidence="3">FAD-dependent oxidoreductase</fullName>
    </submittedName>
</protein>
<proteinExistence type="predicted"/>
<dbReference type="InterPro" id="IPR042204">
    <property type="entry name" value="2Fe-2S-bd_N"/>
</dbReference>
<dbReference type="SUPFAM" id="SSF51905">
    <property type="entry name" value="FAD/NAD(P)-binding domain"/>
    <property type="match status" value="1"/>
</dbReference>
<dbReference type="GO" id="GO:0051537">
    <property type="term" value="F:2 iron, 2 sulfur cluster binding"/>
    <property type="evidence" value="ECO:0007669"/>
    <property type="project" value="InterPro"/>
</dbReference>
<dbReference type="Gene3D" id="3.50.50.60">
    <property type="entry name" value="FAD/NAD(P)-binding domain"/>
    <property type="match status" value="2"/>
</dbReference>
<name>A0A398DN05_9BACT</name>
<feature type="domain" description="FAD/NAD(P)-binding" evidence="2">
    <location>
        <begin position="191"/>
        <end position="493"/>
    </location>
</feature>